<dbReference type="EMBL" id="DUGC01000030">
    <property type="protein sequence ID" value="HIH09307.1"/>
    <property type="molecule type" value="Genomic_DNA"/>
</dbReference>
<dbReference type="AlphaFoldDB" id="A0A7J4IZR7"/>
<keyword evidence="1" id="KW-0812">Transmembrane</keyword>
<name>A0A7J4IZR7_9ARCH</name>
<reference evidence="4" key="1">
    <citation type="journal article" date="2020" name="bioRxiv">
        <title>A rank-normalized archaeal taxonomy based on genome phylogeny resolves widespread incomplete and uneven classifications.</title>
        <authorList>
            <person name="Rinke C."/>
            <person name="Chuvochina M."/>
            <person name="Mussig A.J."/>
            <person name="Chaumeil P.-A."/>
            <person name="Waite D.W."/>
            <person name="Whitman W.B."/>
            <person name="Parks D.H."/>
            <person name="Hugenholtz P."/>
        </authorList>
    </citation>
    <scope>NUCLEOTIDE SEQUENCE [LARGE SCALE GENOMIC DNA]</scope>
</reference>
<evidence type="ECO:0000313" key="3">
    <source>
        <dbReference type="EMBL" id="HIH09307.1"/>
    </source>
</evidence>
<dbReference type="Pfam" id="PF13598">
    <property type="entry name" value="DUF4139"/>
    <property type="match status" value="1"/>
</dbReference>
<protein>
    <submittedName>
        <fullName evidence="3">DUF4139 domain-containing protein</fullName>
    </submittedName>
</protein>
<proteinExistence type="predicted"/>
<evidence type="ECO:0000259" key="2">
    <source>
        <dbReference type="Pfam" id="PF13598"/>
    </source>
</evidence>
<dbReference type="Proteomes" id="UP000565078">
    <property type="component" value="Unassembled WGS sequence"/>
</dbReference>
<keyword evidence="1" id="KW-1133">Transmembrane helix</keyword>
<dbReference type="InterPro" id="IPR037291">
    <property type="entry name" value="DUF4139"/>
</dbReference>
<evidence type="ECO:0000256" key="1">
    <source>
        <dbReference type="SAM" id="Phobius"/>
    </source>
</evidence>
<gene>
    <name evidence="3" type="ORF">HA254_01415</name>
</gene>
<feature type="transmembrane region" description="Helical" evidence="1">
    <location>
        <begin position="6"/>
        <end position="27"/>
    </location>
</feature>
<dbReference type="PANTHER" id="PTHR38075:SF1">
    <property type="entry name" value="DUF4139 DOMAIN-CONTAINING PROTEIN"/>
    <property type="match status" value="1"/>
</dbReference>
<organism evidence="3 4">
    <name type="scientific">Candidatus Iainarchaeum sp</name>
    <dbReference type="NCBI Taxonomy" id="3101447"/>
    <lineage>
        <taxon>Archaea</taxon>
        <taxon>Candidatus Iainarchaeota</taxon>
        <taxon>Candidatus Iainarchaeia</taxon>
        <taxon>Candidatus Iainarchaeales</taxon>
        <taxon>Candidatus Iainarchaeaceae</taxon>
        <taxon>Candidatus Iainarchaeum</taxon>
    </lineage>
</organism>
<keyword evidence="1" id="KW-0472">Membrane</keyword>
<evidence type="ECO:0000313" key="4">
    <source>
        <dbReference type="Proteomes" id="UP000565078"/>
    </source>
</evidence>
<sequence length="510" mass="56769">MERKYIVLGGIAAVMLIIGLLAINSIIGDEDAVVKKRPNFNISEVSHKVAVEKPETAILEQAAADISQKTTSEVTVYNQEFALIKDSREMELEKGVNLVEFKDIASKIDSTSVTFRDLSFPSTFVVEQNYEYDLVSTQKLLEKYLDKEITVQADEGESAKEYSGKLLSFKDGIVLQTAQGVVILPIYSKVQFPSLPGGLLTKPTLVWKVYSEDAGKRDTQTIYLTAGMGWKADYIAIVDGEDKQISLSGWTTITNNSGTSYPDAKLKLVAGDVHKVNESPKYEEAYDYAVRSTAAGAAPPQFGTQALFEYYLYTLERNTDILNNETKQISLLSSEAIPVKKEYVFEPSKGGYYYGGGNSGTKVEVRVNFKNSKSTGLGMPLPKGKIRVYKQDSDGQLQFVGEDEIDHTKEDADVDLFLGNAFDITGERVQLERQEISKGISREQYKVTLENAKDTAVQVKVKDYFYGSWTISQSSLPIEKKSSTQAQYIVNVPAKGKAEATYTVEYRYYY</sequence>
<dbReference type="PANTHER" id="PTHR38075">
    <property type="entry name" value="DUF4139 DOMAIN-CONTAINING PROTEIN"/>
    <property type="match status" value="1"/>
</dbReference>
<comment type="caution">
    <text evidence="3">The sequence shown here is derived from an EMBL/GenBank/DDBJ whole genome shotgun (WGS) entry which is preliminary data.</text>
</comment>
<feature type="domain" description="DUF4139" evidence="2">
    <location>
        <begin position="221"/>
        <end position="464"/>
    </location>
</feature>
<accession>A0A7J4IZR7</accession>